<keyword evidence="6 11" id="KW-0378">Hydrolase</keyword>
<evidence type="ECO:0000256" key="11">
    <source>
        <dbReference type="RuleBase" id="RU004336"/>
    </source>
</evidence>
<dbReference type="PANTHER" id="PTHR16631:SF14">
    <property type="entry name" value="FAMILY 17 GLUCOSIDASE SCW10-RELATED"/>
    <property type="match status" value="1"/>
</dbReference>
<evidence type="ECO:0000313" key="13">
    <source>
        <dbReference type="EMBL" id="KAF6057291.1"/>
    </source>
</evidence>
<protein>
    <submittedName>
        <fullName evidence="13">Glycosyl hydrolases 17 family protein</fullName>
    </submittedName>
</protein>
<dbReference type="AlphaFoldDB" id="A0A8X7TBT3"/>
<comment type="subcellular location">
    <subcellularLocation>
        <location evidence="1">Secreted</location>
        <location evidence="1">Cell wall</location>
    </subcellularLocation>
</comment>
<evidence type="ECO:0000313" key="14">
    <source>
        <dbReference type="Proteomes" id="UP000590412"/>
    </source>
</evidence>
<dbReference type="GO" id="GO:0005576">
    <property type="term" value="C:extracellular region"/>
    <property type="evidence" value="ECO:0007669"/>
    <property type="project" value="UniProtKB-ARBA"/>
</dbReference>
<dbReference type="InterPro" id="IPR000490">
    <property type="entry name" value="Glyco_hydro_17"/>
</dbReference>
<feature type="signal peptide" evidence="12">
    <location>
        <begin position="1"/>
        <end position="18"/>
    </location>
</feature>
<dbReference type="PANTHER" id="PTHR16631">
    <property type="entry name" value="GLUCAN 1,3-BETA-GLUCOSIDASE"/>
    <property type="match status" value="1"/>
</dbReference>
<keyword evidence="9" id="KW-0961">Cell wall biogenesis/degradation</keyword>
<evidence type="ECO:0000256" key="6">
    <source>
        <dbReference type="ARBA" id="ARBA00022801"/>
    </source>
</evidence>
<keyword evidence="4" id="KW-0964">Secreted</keyword>
<evidence type="ECO:0000256" key="2">
    <source>
        <dbReference type="ARBA" id="ARBA00008773"/>
    </source>
</evidence>
<evidence type="ECO:0000256" key="4">
    <source>
        <dbReference type="ARBA" id="ARBA00022525"/>
    </source>
</evidence>
<dbReference type="FunFam" id="3.20.20.80:FF:000111">
    <property type="entry name" value="Soluble cell wall protein"/>
    <property type="match status" value="1"/>
</dbReference>
<keyword evidence="3" id="KW-0134">Cell wall</keyword>
<evidence type="ECO:0000256" key="9">
    <source>
        <dbReference type="ARBA" id="ARBA00023316"/>
    </source>
</evidence>
<comment type="similarity">
    <text evidence="2 10">Belongs to the glycosyl hydrolase 17 family.</text>
</comment>
<dbReference type="GO" id="GO:0009986">
    <property type="term" value="C:cell surface"/>
    <property type="evidence" value="ECO:0007669"/>
    <property type="project" value="TreeGrafter"/>
</dbReference>
<dbReference type="SUPFAM" id="SSF51445">
    <property type="entry name" value="(Trans)glycosidases"/>
    <property type="match status" value="1"/>
</dbReference>
<name>A0A8X7TBT3_CANPA</name>
<dbReference type="GO" id="GO:0071555">
    <property type="term" value="P:cell wall organization"/>
    <property type="evidence" value="ECO:0007669"/>
    <property type="project" value="UniProtKB-KW"/>
</dbReference>
<evidence type="ECO:0000256" key="5">
    <source>
        <dbReference type="ARBA" id="ARBA00022729"/>
    </source>
</evidence>
<dbReference type="Pfam" id="PF00332">
    <property type="entry name" value="Glyco_hydro_17"/>
    <property type="match status" value="1"/>
</dbReference>
<evidence type="ECO:0000256" key="8">
    <source>
        <dbReference type="ARBA" id="ARBA00023295"/>
    </source>
</evidence>
<dbReference type="Gene3D" id="3.20.20.80">
    <property type="entry name" value="Glycosidases"/>
    <property type="match status" value="1"/>
</dbReference>
<gene>
    <name evidence="13" type="ORF">FOB60_001846</name>
</gene>
<dbReference type="PROSITE" id="PS00587">
    <property type="entry name" value="GLYCOSYL_HYDROL_F17"/>
    <property type="match status" value="1"/>
</dbReference>
<dbReference type="GO" id="GO:0005975">
    <property type="term" value="P:carbohydrate metabolic process"/>
    <property type="evidence" value="ECO:0007669"/>
    <property type="project" value="InterPro"/>
</dbReference>
<comment type="caution">
    <text evidence="13">The sequence shown here is derived from an EMBL/GenBank/DDBJ whole genome shotgun (WGS) entry which is preliminary data.</text>
</comment>
<organism evidence="13 14">
    <name type="scientific">Candida parapsilosis</name>
    <name type="common">Yeast</name>
    <dbReference type="NCBI Taxonomy" id="5480"/>
    <lineage>
        <taxon>Eukaryota</taxon>
        <taxon>Fungi</taxon>
        <taxon>Dikarya</taxon>
        <taxon>Ascomycota</taxon>
        <taxon>Saccharomycotina</taxon>
        <taxon>Pichiomycetes</taxon>
        <taxon>Debaryomycetaceae</taxon>
        <taxon>Candida/Lodderomyces clade</taxon>
        <taxon>Candida</taxon>
    </lineage>
</organism>
<accession>A0A8X7TBT3</accession>
<evidence type="ECO:0000256" key="12">
    <source>
        <dbReference type="SAM" id="SignalP"/>
    </source>
</evidence>
<dbReference type="InterPro" id="IPR050732">
    <property type="entry name" value="Beta-glucan_modifiers"/>
</dbReference>
<feature type="chain" id="PRO_5036478736" evidence="12">
    <location>
        <begin position="19"/>
        <end position="551"/>
    </location>
</feature>
<dbReference type="EMBL" id="JABWAB010000003">
    <property type="protein sequence ID" value="KAF6057291.1"/>
    <property type="molecule type" value="Genomic_DNA"/>
</dbReference>
<evidence type="ECO:0000256" key="3">
    <source>
        <dbReference type="ARBA" id="ARBA00022512"/>
    </source>
</evidence>
<dbReference type="InterPro" id="IPR017853">
    <property type="entry name" value="GH"/>
</dbReference>
<dbReference type="Proteomes" id="UP000590412">
    <property type="component" value="Unassembled WGS sequence"/>
</dbReference>
<proteinExistence type="inferred from homology"/>
<dbReference type="GO" id="GO:0009277">
    <property type="term" value="C:fungal-type cell wall"/>
    <property type="evidence" value="ECO:0007669"/>
    <property type="project" value="TreeGrafter"/>
</dbReference>
<keyword evidence="5 12" id="KW-0732">Signal</keyword>
<keyword evidence="8 11" id="KW-0326">Glycosidase</keyword>
<evidence type="ECO:0000256" key="1">
    <source>
        <dbReference type="ARBA" id="ARBA00004191"/>
    </source>
</evidence>
<keyword evidence="7" id="KW-0325">Glycoprotein</keyword>
<sequence>MKFRLVAVALAAASFTEAAPIKRGLLEDLFGLDGTTTTTALAGAQVAAAAPTSTQVTAPAAAPTITTSNTGGFWANLFEGFGSGSDTTAAQPQVQAAAQVTTPAVAQAISTSASTPASSSGGFFANLFDDFFGSKPSTQAATAAATPAAATPAAATPAATFTTPTTQAANTIVVSQPTTTSSQSSSSGNSVEDLFAFLLGRSSSPVAAATATQSTPASGSSASGSNSGFFGLGDESDSASYGASSQAATSAIVTNTYQGGSPGKYTGSINTATATASNGGSAAGATAAAGSKGITYSPYKKDDQCKSASEVADDIAKLSSYELIRLYSTDCSGIENVLAAMGSSQLLYLGLWNIDTQSVQSGLSEIKSAISTSSRGWSSVHTIAVGNERVNAGEATVSQMQDAVDTARQWLKSNAADYTGYVVTVDTLVAYVANPQLCEMSDYLAVNSHPYWDGGVDPSDSGSWLEQQISNLQSVCGTSKDVLITETGWPTQGDAYGSCVPSVANQVAAVKSIKSSLGSKVIMFTMYNDYWKDPGAYNVEQHWGLYGDPSE</sequence>
<dbReference type="GO" id="GO:0042973">
    <property type="term" value="F:glucan endo-1,3-beta-D-glucosidase activity"/>
    <property type="evidence" value="ECO:0007669"/>
    <property type="project" value="TreeGrafter"/>
</dbReference>
<evidence type="ECO:0000256" key="10">
    <source>
        <dbReference type="RuleBase" id="RU004335"/>
    </source>
</evidence>
<reference evidence="13" key="1">
    <citation type="submission" date="2020-03" db="EMBL/GenBank/DDBJ databases">
        <title>FDA dAtabase for Regulatory Grade micrObial Sequences (FDA-ARGOS): Supporting development and validation of Infectious Disease Dx tests.</title>
        <authorList>
            <person name="Campos J."/>
            <person name="Goldberg B."/>
            <person name="Tallon L."/>
            <person name="Sadzewicz L."/>
            <person name="Vavikolanu K."/>
            <person name="Mehta A."/>
            <person name="Aluvathingal J."/>
            <person name="Nadendla S."/>
            <person name="Nandy P."/>
            <person name="Geyer C."/>
            <person name="Yan Y."/>
            <person name="Sichtig H."/>
        </authorList>
    </citation>
    <scope>NUCLEOTIDE SEQUENCE [LARGE SCALE GENOMIC DNA]</scope>
    <source>
        <strain evidence="13">FDAARGOS_652</strain>
    </source>
</reference>
<evidence type="ECO:0000256" key="7">
    <source>
        <dbReference type="ARBA" id="ARBA00023180"/>
    </source>
</evidence>